<dbReference type="AlphaFoldDB" id="X6MQC3"/>
<feature type="compositionally biased region" description="Basic and acidic residues" evidence="1">
    <location>
        <begin position="7"/>
        <end position="19"/>
    </location>
</feature>
<dbReference type="EMBL" id="ASPP01018611">
    <property type="protein sequence ID" value="ETO16044.1"/>
    <property type="molecule type" value="Genomic_DNA"/>
</dbReference>
<feature type="region of interest" description="Disordered" evidence="1">
    <location>
        <begin position="90"/>
        <end position="171"/>
    </location>
</feature>
<feature type="compositionally biased region" description="Basic and acidic residues" evidence="1">
    <location>
        <begin position="135"/>
        <end position="144"/>
    </location>
</feature>
<sequence>PYETEASDLRDMAEKEQEGKIVTNVESGKGNQTNNLTQASKVRGEKPDLNVPLKGSQQKLAKEASQGKLFGNALKDVVAVNGALEEDVIDEIEHGDKHQTLGGGEDNQGNDNNNNNNNNNNNSNKHMGRPANMKGGEKSMDFDKMSLQSGSEGNEDRHGSPKETYGRDNLGESEVVRVVNKFERDEKDKNFGMVLDNLGAINNVLEEGVLEDIEDNANGIVQGPTLR</sequence>
<evidence type="ECO:0000313" key="2">
    <source>
        <dbReference type="EMBL" id="ETO16044.1"/>
    </source>
</evidence>
<accession>X6MQC3</accession>
<organism evidence="2 3">
    <name type="scientific">Reticulomyxa filosa</name>
    <dbReference type="NCBI Taxonomy" id="46433"/>
    <lineage>
        <taxon>Eukaryota</taxon>
        <taxon>Sar</taxon>
        <taxon>Rhizaria</taxon>
        <taxon>Retaria</taxon>
        <taxon>Foraminifera</taxon>
        <taxon>Monothalamids</taxon>
        <taxon>Reticulomyxidae</taxon>
        <taxon>Reticulomyxa</taxon>
    </lineage>
</organism>
<feature type="compositionally biased region" description="Low complexity" evidence="1">
    <location>
        <begin position="107"/>
        <end position="124"/>
    </location>
</feature>
<evidence type="ECO:0000256" key="1">
    <source>
        <dbReference type="SAM" id="MobiDB-lite"/>
    </source>
</evidence>
<comment type="caution">
    <text evidence="2">The sequence shown here is derived from an EMBL/GenBank/DDBJ whole genome shotgun (WGS) entry which is preliminary data.</text>
</comment>
<keyword evidence="3" id="KW-1185">Reference proteome</keyword>
<gene>
    <name evidence="2" type="ORF">RFI_21316</name>
</gene>
<feature type="region of interest" description="Disordered" evidence="1">
    <location>
        <begin position="1"/>
        <end position="38"/>
    </location>
</feature>
<dbReference type="Proteomes" id="UP000023152">
    <property type="component" value="Unassembled WGS sequence"/>
</dbReference>
<feature type="compositionally biased region" description="Polar residues" evidence="1">
    <location>
        <begin position="24"/>
        <end position="38"/>
    </location>
</feature>
<name>X6MQC3_RETFI</name>
<feature type="compositionally biased region" description="Basic and acidic residues" evidence="1">
    <location>
        <begin position="154"/>
        <end position="170"/>
    </location>
</feature>
<protein>
    <submittedName>
        <fullName evidence="2">Uncharacterized protein</fullName>
    </submittedName>
</protein>
<feature type="non-terminal residue" evidence="2">
    <location>
        <position position="1"/>
    </location>
</feature>
<reference evidence="2 3" key="1">
    <citation type="journal article" date="2013" name="Curr. Biol.">
        <title>The Genome of the Foraminiferan Reticulomyxa filosa.</title>
        <authorList>
            <person name="Glockner G."/>
            <person name="Hulsmann N."/>
            <person name="Schleicher M."/>
            <person name="Noegel A.A."/>
            <person name="Eichinger L."/>
            <person name="Gallinger C."/>
            <person name="Pawlowski J."/>
            <person name="Sierra R."/>
            <person name="Euteneuer U."/>
            <person name="Pillet L."/>
            <person name="Moustafa A."/>
            <person name="Platzer M."/>
            <person name="Groth M."/>
            <person name="Szafranski K."/>
            <person name="Schliwa M."/>
        </authorList>
    </citation>
    <scope>NUCLEOTIDE SEQUENCE [LARGE SCALE GENOMIC DNA]</scope>
</reference>
<evidence type="ECO:0000313" key="3">
    <source>
        <dbReference type="Proteomes" id="UP000023152"/>
    </source>
</evidence>
<proteinExistence type="predicted"/>